<dbReference type="AlphaFoldDB" id="A0A1R4ISC3"/>
<dbReference type="Proteomes" id="UP000196230">
    <property type="component" value="Unassembled WGS sequence"/>
</dbReference>
<accession>A0A1R4ISC3</accession>
<organism evidence="3 5">
    <name type="scientific">Micrococcus lylae</name>
    <dbReference type="NCBI Taxonomy" id="1273"/>
    <lineage>
        <taxon>Bacteria</taxon>
        <taxon>Bacillati</taxon>
        <taxon>Actinomycetota</taxon>
        <taxon>Actinomycetes</taxon>
        <taxon>Micrococcales</taxon>
        <taxon>Micrococcaceae</taxon>
        <taxon>Micrococcus</taxon>
    </lineage>
</organism>
<dbReference type="EMBL" id="SPKT01000028">
    <property type="protein sequence ID" value="TFH97974.1"/>
    <property type="molecule type" value="Genomic_DNA"/>
</dbReference>
<reference evidence="3 5" key="1">
    <citation type="submission" date="2017-02" db="EMBL/GenBank/DDBJ databases">
        <authorList>
            <person name="Peterson S.W."/>
        </authorList>
    </citation>
    <scope>NUCLEOTIDE SEQUENCE [LARGE SCALE GENOMIC DNA]</scope>
    <source>
        <strain evidence="3 5">2B3F</strain>
    </source>
</reference>
<feature type="chain" id="PRO_5038828502" description="Lipoprotein" evidence="2">
    <location>
        <begin position="33"/>
        <end position="315"/>
    </location>
</feature>
<gene>
    <name evidence="4" type="ORF">E4A49_10805</name>
    <name evidence="3" type="ORF">FM125_04015</name>
</gene>
<evidence type="ECO:0000313" key="5">
    <source>
        <dbReference type="Proteomes" id="UP000196230"/>
    </source>
</evidence>
<keyword evidence="2" id="KW-0732">Signal</keyword>
<evidence type="ECO:0000313" key="3">
    <source>
        <dbReference type="EMBL" id="SJN22173.1"/>
    </source>
</evidence>
<keyword evidence="6" id="KW-1185">Reference proteome</keyword>
<protein>
    <recommendedName>
        <fullName evidence="7">Lipoprotein</fullName>
    </recommendedName>
</protein>
<feature type="compositionally biased region" description="Low complexity" evidence="1">
    <location>
        <begin position="101"/>
        <end position="112"/>
    </location>
</feature>
<evidence type="ECO:0000256" key="1">
    <source>
        <dbReference type="SAM" id="MobiDB-lite"/>
    </source>
</evidence>
<dbReference type="PROSITE" id="PS51257">
    <property type="entry name" value="PROKAR_LIPOPROTEIN"/>
    <property type="match status" value="1"/>
</dbReference>
<evidence type="ECO:0000256" key="2">
    <source>
        <dbReference type="SAM" id="SignalP"/>
    </source>
</evidence>
<feature type="compositionally biased region" description="Low complexity" evidence="1">
    <location>
        <begin position="39"/>
        <end position="58"/>
    </location>
</feature>
<feature type="compositionally biased region" description="Basic and acidic residues" evidence="1">
    <location>
        <begin position="1"/>
        <end position="10"/>
    </location>
</feature>
<feature type="region of interest" description="Disordered" evidence="1">
    <location>
        <begin position="34"/>
        <end position="124"/>
    </location>
</feature>
<feature type="region of interest" description="Disordered" evidence="1">
    <location>
        <begin position="1"/>
        <end position="20"/>
    </location>
</feature>
<dbReference type="RefSeq" id="WP_067192348.1">
    <property type="nucleotide sequence ID" value="NZ_FUKP01000023.1"/>
</dbReference>
<dbReference type="Proteomes" id="UP000297477">
    <property type="component" value="Unassembled WGS sequence"/>
</dbReference>
<proteinExistence type="predicted"/>
<dbReference type="EMBL" id="FUKP01000023">
    <property type="protein sequence ID" value="SJN22173.1"/>
    <property type="molecule type" value="Genomic_DNA"/>
</dbReference>
<evidence type="ECO:0008006" key="7">
    <source>
        <dbReference type="Google" id="ProtNLM"/>
    </source>
</evidence>
<reference evidence="4 6" key="2">
    <citation type="submission" date="2019-03" db="EMBL/GenBank/DDBJ databases">
        <title>Reclassification of Micrococcus aloeverae and Micrococcus yunnanensis as later heterotypic synonyms of Micrococcus luteus.</title>
        <authorList>
            <person name="Huang C.-H."/>
        </authorList>
    </citation>
    <scope>NUCLEOTIDE SEQUENCE [LARGE SCALE GENOMIC DNA]</scope>
    <source>
        <strain evidence="4 6">BCRC 12151</strain>
    </source>
</reference>
<feature type="compositionally biased region" description="Acidic residues" evidence="1">
    <location>
        <begin position="59"/>
        <end position="85"/>
    </location>
</feature>
<name>A0A1R4ISC3_9MICC</name>
<evidence type="ECO:0000313" key="6">
    <source>
        <dbReference type="Proteomes" id="UP000297477"/>
    </source>
</evidence>
<feature type="signal peptide" evidence="2">
    <location>
        <begin position="1"/>
        <end position="32"/>
    </location>
</feature>
<sequence>MDTNAKDTTKRTHTTPALAGTALVLTAALALAGCGGNPAEAESTPTTTTAAASTQSAEASDEATDEASDGATDEAADEASDEATDEASSGSDSPASPNEDAGTASEAGGTTAVPPVQEELDAMVAVVEEHLGPHADALTRTPEEMTASAEERIAREEEKVGGDFSEECVAQLVARDSVHLDADIAHTQVNGAPQDMDTAQSWYVNREDTDSPQSAIAFRDAAVTQVELPACADEEKFLKPEVERTEQQPWGEGTVEHMVHGNLDDGGLRTVQTLAVEGPRVYEISHPALGADQAEEVKQRNEALLEDLRADAKDG</sequence>
<evidence type="ECO:0000313" key="4">
    <source>
        <dbReference type="EMBL" id="TFH97974.1"/>
    </source>
</evidence>